<keyword evidence="6 7" id="KW-0472">Membrane</keyword>
<organism evidence="9 10">
    <name type="scientific">candidate division CSSED10-310 bacterium</name>
    <dbReference type="NCBI Taxonomy" id="2855610"/>
    <lineage>
        <taxon>Bacteria</taxon>
        <taxon>Bacteria division CSSED10-310</taxon>
    </lineage>
</organism>
<reference evidence="9 10" key="1">
    <citation type="submission" date="2024-09" db="EMBL/GenBank/DDBJ databases">
        <title>Laminarin stimulates single cell rates of sulfate reduction while oxygen inhibits transcriptomic activity in coastal marine sediment.</title>
        <authorList>
            <person name="Lindsay M."/>
            <person name="Orcutt B."/>
            <person name="Emerson D."/>
            <person name="Stepanauskas R."/>
            <person name="D'Angelo T."/>
        </authorList>
    </citation>
    <scope>NUCLEOTIDE SEQUENCE [LARGE SCALE GENOMIC DNA]</scope>
    <source>
        <strain evidence="9">SAG AM-311-K15</strain>
    </source>
</reference>
<evidence type="ECO:0000256" key="1">
    <source>
        <dbReference type="ARBA" id="ARBA00004141"/>
    </source>
</evidence>
<dbReference type="GO" id="GO:0016740">
    <property type="term" value="F:transferase activity"/>
    <property type="evidence" value="ECO:0007669"/>
    <property type="project" value="UniProtKB-KW"/>
</dbReference>
<evidence type="ECO:0000256" key="3">
    <source>
        <dbReference type="ARBA" id="ARBA00022679"/>
    </source>
</evidence>
<evidence type="ECO:0000313" key="10">
    <source>
        <dbReference type="Proteomes" id="UP001594351"/>
    </source>
</evidence>
<feature type="transmembrane region" description="Helical" evidence="7">
    <location>
        <begin position="130"/>
        <end position="151"/>
    </location>
</feature>
<evidence type="ECO:0000259" key="8">
    <source>
        <dbReference type="Pfam" id="PF02397"/>
    </source>
</evidence>
<dbReference type="EMBL" id="JBHPBY010000615">
    <property type="protein sequence ID" value="MFC1853826.1"/>
    <property type="molecule type" value="Genomic_DNA"/>
</dbReference>
<dbReference type="PANTHER" id="PTHR30576">
    <property type="entry name" value="COLANIC BIOSYNTHESIS UDP-GLUCOSE LIPID CARRIER TRANSFERASE"/>
    <property type="match status" value="1"/>
</dbReference>
<keyword evidence="5 7" id="KW-1133">Transmembrane helix</keyword>
<evidence type="ECO:0000256" key="2">
    <source>
        <dbReference type="ARBA" id="ARBA00006464"/>
    </source>
</evidence>
<dbReference type="Pfam" id="PF02397">
    <property type="entry name" value="Bac_transf"/>
    <property type="match status" value="1"/>
</dbReference>
<evidence type="ECO:0000256" key="5">
    <source>
        <dbReference type="ARBA" id="ARBA00022989"/>
    </source>
</evidence>
<comment type="similarity">
    <text evidence="2">Belongs to the bacterial sugar transferase family.</text>
</comment>
<comment type="caution">
    <text evidence="9">The sequence shown here is derived from an EMBL/GenBank/DDBJ whole genome shotgun (WGS) entry which is preliminary data.</text>
</comment>
<dbReference type="InterPro" id="IPR003362">
    <property type="entry name" value="Bact_transf"/>
</dbReference>
<sequence length="310" mass="35506">SVTRNLIREVENLKTMGFEIIGIVTTDNDTAAENFDDYPILGHYTQLLSLIEKHSINEVIMTPQQTWQDHLISDLARSEKTQARVSIIPSMYEILISRMHHLKIYDIPLVEVVREPTSAITRISKELMDIVFAILGLTITAILFPIAALIIKLESPGPIFYRQDRVGLGGRLFTLYKFRTMVDHAENKTGPVLSKPDDERVTPVGRVLRRWRIDEIPQFYNILKGDMSLVGPRPERPYFTEIYKKEIDGYANRFKAKPGMTGLAQVNGSNQTIPENKLRYDLAYIYNQNLWLDIVIIFETIKVIITGQVS</sequence>
<accession>A0ABV6Z5U9</accession>
<evidence type="ECO:0000256" key="7">
    <source>
        <dbReference type="SAM" id="Phobius"/>
    </source>
</evidence>
<keyword evidence="3 9" id="KW-0808">Transferase</keyword>
<name>A0ABV6Z5U9_UNCC1</name>
<keyword evidence="4 7" id="KW-0812">Transmembrane</keyword>
<dbReference type="PANTHER" id="PTHR30576:SF20">
    <property type="entry name" value="QUINOVOSAMINEPHOSPHOTRANSFERAE-RELATED"/>
    <property type="match status" value="1"/>
</dbReference>
<comment type="subcellular location">
    <subcellularLocation>
        <location evidence="1">Membrane</location>
        <topology evidence="1">Multi-pass membrane protein</topology>
    </subcellularLocation>
</comment>
<feature type="domain" description="Bacterial sugar transferase" evidence="8">
    <location>
        <begin position="125"/>
        <end position="305"/>
    </location>
</feature>
<dbReference type="Proteomes" id="UP001594351">
    <property type="component" value="Unassembled WGS sequence"/>
</dbReference>
<dbReference type="Gene3D" id="3.40.50.720">
    <property type="entry name" value="NAD(P)-binding Rossmann-like Domain"/>
    <property type="match status" value="1"/>
</dbReference>
<dbReference type="Pfam" id="PF13727">
    <property type="entry name" value="CoA_binding_3"/>
    <property type="match status" value="1"/>
</dbReference>
<dbReference type="InterPro" id="IPR017475">
    <property type="entry name" value="EPS_sugar_tfrase"/>
</dbReference>
<dbReference type="NCBIfam" id="TIGR03025">
    <property type="entry name" value="EPS_sugtrans"/>
    <property type="match status" value="1"/>
</dbReference>
<feature type="non-terminal residue" evidence="9">
    <location>
        <position position="1"/>
    </location>
</feature>
<evidence type="ECO:0000313" key="9">
    <source>
        <dbReference type="EMBL" id="MFC1853826.1"/>
    </source>
</evidence>
<gene>
    <name evidence="9" type="ORF">ACFL27_26885</name>
</gene>
<proteinExistence type="inferred from homology"/>
<evidence type="ECO:0000256" key="4">
    <source>
        <dbReference type="ARBA" id="ARBA00022692"/>
    </source>
</evidence>
<keyword evidence="10" id="KW-1185">Reference proteome</keyword>
<evidence type="ECO:0000256" key="6">
    <source>
        <dbReference type="ARBA" id="ARBA00023136"/>
    </source>
</evidence>
<dbReference type="EC" id="2.7.8.-" evidence="9"/>
<protein>
    <submittedName>
        <fullName evidence="9">Sugar transferase</fullName>
        <ecNumber evidence="9">2.7.8.-</ecNumber>
    </submittedName>
</protein>